<gene>
    <name evidence="2" type="ORF">AGRA3207_003576</name>
</gene>
<reference evidence="2" key="1">
    <citation type="submission" date="2020-07" db="EMBL/GenBank/DDBJ databases">
        <authorList>
            <person name="Tarantini F.S."/>
            <person name="Hong K.W."/>
            <person name="Chan K.G."/>
        </authorList>
    </citation>
    <scope>NUCLEOTIDE SEQUENCE</scope>
    <source>
        <strain evidence="2">32-07</strain>
    </source>
</reference>
<evidence type="ECO:0000259" key="1">
    <source>
        <dbReference type="Pfam" id="PF13193"/>
    </source>
</evidence>
<dbReference type="InterPro" id="IPR025110">
    <property type="entry name" value="AMP-bd_C"/>
</dbReference>
<name>A0ABX8QYM5_9ACTN</name>
<dbReference type="Proteomes" id="UP001049518">
    <property type="component" value="Chromosome"/>
</dbReference>
<sequence>MIAAPDEFYTQVPVAFVVRRDESADLVELARELRGMVGQRIGDWARLTRLVFVSDLTYTPSKKIRRSGLRDWLTTDTGLDVIADIRLAGEAGDTSNTKGNDQGV</sequence>
<proteinExistence type="predicted"/>
<feature type="domain" description="AMP-binding enzyme C-terminal" evidence="1">
    <location>
        <begin position="2"/>
        <end position="63"/>
    </location>
</feature>
<dbReference type="SUPFAM" id="SSF56801">
    <property type="entry name" value="Acetyl-CoA synthetase-like"/>
    <property type="match status" value="1"/>
</dbReference>
<evidence type="ECO:0000313" key="2">
    <source>
        <dbReference type="EMBL" id="QXJ22557.1"/>
    </source>
</evidence>
<keyword evidence="3" id="KW-1185">Reference proteome</keyword>
<dbReference type="EMBL" id="CP059572">
    <property type="protein sequence ID" value="QXJ22557.1"/>
    <property type="molecule type" value="Genomic_DNA"/>
</dbReference>
<dbReference type="RefSeq" id="WP_231335830.1">
    <property type="nucleotide sequence ID" value="NZ_CP059572.1"/>
</dbReference>
<dbReference type="Pfam" id="PF13193">
    <property type="entry name" value="AMP-binding_C"/>
    <property type="match status" value="1"/>
</dbReference>
<evidence type="ECO:0000313" key="3">
    <source>
        <dbReference type="Proteomes" id="UP001049518"/>
    </source>
</evidence>
<organism evidence="2 3">
    <name type="scientific">Actinomadura graeca</name>
    <dbReference type="NCBI Taxonomy" id="2750812"/>
    <lineage>
        <taxon>Bacteria</taxon>
        <taxon>Bacillati</taxon>
        <taxon>Actinomycetota</taxon>
        <taxon>Actinomycetes</taxon>
        <taxon>Streptosporangiales</taxon>
        <taxon>Thermomonosporaceae</taxon>
        <taxon>Actinomadura</taxon>
    </lineage>
</organism>
<dbReference type="InterPro" id="IPR045851">
    <property type="entry name" value="AMP-bd_C_sf"/>
</dbReference>
<accession>A0ABX8QYM5</accession>
<dbReference type="Gene3D" id="3.30.300.30">
    <property type="match status" value="1"/>
</dbReference>
<protein>
    <recommendedName>
        <fullName evidence="1">AMP-binding enzyme C-terminal domain-containing protein</fullName>
    </recommendedName>
</protein>